<reference evidence="1 2" key="1">
    <citation type="submission" date="2016-01" db="EMBL/GenBank/DDBJ databases">
        <authorList>
            <person name="McClelland M."/>
            <person name="Jain A."/>
            <person name="Saraogi P."/>
            <person name="Mendelson R."/>
            <person name="Westerman R."/>
            <person name="SanMiguel P."/>
            <person name="Csonka L."/>
        </authorList>
    </citation>
    <scope>NUCLEOTIDE SEQUENCE [LARGE SCALE GENOMIC DNA]</scope>
    <source>
        <strain evidence="1 2">R-53146</strain>
    </source>
</reference>
<keyword evidence="2" id="KW-1185">Reference proteome</keyword>
<organism evidence="1 2">
    <name type="scientific">Apibacter mensalis</name>
    <dbReference type="NCBI Taxonomy" id="1586267"/>
    <lineage>
        <taxon>Bacteria</taxon>
        <taxon>Pseudomonadati</taxon>
        <taxon>Bacteroidota</taxon>
        <taxon>Flavobacteriia</taxon>
        <taxon>Flavobacteriales</taxon>
        <taxon>Weeksellaceae</taxon>
        <taxon>Apibacter</taxon>
    </lineage>
</organism>
<accession>A0A0X3AQQ2</accession>
<name>A0A0X3AQQ2_9FLAO</name>
<dbReference type="Proteomes" id="UP000182761">
    <property type="component" value="Unassembled WGS sequence"/>
</dbReference>
<protein>
    <submittedName>
        <fullName evidence="1">Uncharacterized protein</fullName>
    </submittedName>
</protein>
<dbReference type="AlphaFoldDB" id="A0A0X3AQQ2"/>
<dbReference type="EMBL" id="FCOR01000009">
    <property type="protein sequence ID" value="CVK16682.1"/>
    <property type="molecule type" value="Genomic_DNA"/>
</dbReference>
<proteinExistence type="predicted"/>
<evidence type="ECO:0000313" key="1">
    <source>
        <dbReference type="EMBL" id="CVK16682.1"/>
    </source>
</evidence>
<dbReference type="RefSeq" id="WP_055425869.1">
    <property type="nucleotide sequence ID" value="NZ_FCOR01000009.1"/>
</dbReference>
<dbReference type="OrthoDB" id="1453647at2"/>
<gene>
    <name evidence="1" type="ORF">Ga0061079_10972</name>
</gene>
<sequence>MEYLFNSISEFITPDIVSNISKISKEKESNITQAIHTTTASLLELILEKGEQKKMESILKGIANMHILFSVSNLFLDKTNLKKQCASLKFLTYLLKDRLEEYYSLIATSSHVSLINSKNIVARLGLLIPAFLGEKIVSNISLATLLNQLQDERDDFQIYIPFEMSEILEQSRIKAFLEQKFWMSFF</sequence>
<evidence type="ECO:0000313" key="2">
    <source>
        <dbReference type="Proteomes" id="UP000182761"/>
    </source>
</evidence>